<comment type="caution">
    <text evidence="2">The sequence shown here is derived from an EMBL/GenBank/DDBJ whole genome shotgun (WGS) entry which is preliminary data.</text>
</comment>
<evidence type="ECO:0000256" key="1">
    <source>
        <dbReference type="SAM" id="MobiDB-lite"/>
    </source>
</evidence>
<feature type="compositionally biased region" description="Pro residues" evidence="1">
    <location>
        <begin position="241"/>
        <end position="262"/>
    </location>
</feature>
<dbReference type="RefSeq" id="WP_209662885.1">
    <property type="nucleotide sequence ID" value="NZ_JAGGMS010000001.1"/>
</dbReference>
<dbReference type="Gene3D" id="1.20.1260.20">
    <property type="entry name" value="PPE superfamily"/>
    <property type="match status" value="1"/>
</dbReference>
<organism evidence="2 3">
    <name type="scientific">Amycolatopsis magusensis</name>
    <dbReference type="NCBI Taxonomy" id="882444"/>
    <lineage>
        <taxon>Bacteria</taxon>
        <taxon>Bacillati</taxon>
        <taxon>Actinomycetota</taxon>
        <taxon>Actinomycetes</taxon>
        <taxon>Pseudonocardiales</taxon>
        <taxon>Pseudonocardiaceae</taxon>
        <taxon>Amycolatopsis</taxon>
    </lineage>
</organism>
<feature type="region of interest" description="Disordered" evidence="1">
    <location>
        <begin position="181"/>
        <end position="424"/>
    </location>
</feature>
<evidence type="ECO:0008006" key="4">
    <source>
        <dbReference type="Google" id="ProtNLM"/>
    </source>
</evidence>
<dbReference type="EMBL" id="JAGGMS010000001">
    <property type="protein sequence ID" value="MBP2179125.1"/>
    <property type="molecule type" value="Genomic_DNA"/>
</dbReference>
<sequence>MGWFLGDGGPWAGLDEYLKKLEEDGAFIPPGDLVRMVREGAGPASLQEARQLGLEQHDEQRELEDGARRLVAKLESAWTGSASDAARANIQPLATVAEIAAKTLKTNSEVVQNQVHSFESLKSSLHQVSNDVPEKGFWDSATPWDTDTEDQINQRNQQVSENSEKYSAYVQTSDDNKASMVADYGHVPGYSGNDFEVEPRKPGEPDDPGHDGKYRLPEKKSDDSTHISGFTGHPQTGIPQPNIPPPVQPPVQPPLQPPPNPHIPVGTTPSGYQPPPSSKPSKPSWPGLPGIGPGGGGFGPRGGGAGGDFGAGAFGPGGGIPSAGVGGGGSGGGGGASGAPGAGGRAGAGLPGGVGGPGAPGGAQGGPAARGGAGSGMGGGGGGGGGRGQGGEDGEHRRASYLEEADPDAIFGTDERTAPPVIGQ</sequence>
<evidence type="ECO:0000313" key="2">
    <source>
        <dbReference type="EMBL" id="MBP2179125.1"/>
    </source>
</evidence>
<feature type="compositionally biased region" description="Basic and acidic residues" evidence="1">
    <location>
        <begin position="197"/>
        <end position="225"/>
    </location>
</feature>
<dbReference type="SUPFAM" id="SSF140459">
    <property type="entry name" value="PE/PPE dimer-like"/>
    <property type="match status" value="1"/>
</dbReference>
<dbReference type="InterPro" id="IPR038332">
    <property type="entry name" value="PPE_sf"/>
</dbReference>
<dbReference type="Proteomes" id="UP000741013">
    <property type="component" value="Unassembled WGS sequence"/>
</dbReference>
<gene>
    <name evidence="2" type="ORF">JOM49_000651</name>
</gene>
<name>A0ABS4PID4_9PSEU</name>
<keyword evidence="3" id="KW-1185">Reference proteome</keyword>
<reference evidence="2 3" key="1">
    <citation type="submission" date="2021-03" db="EMBL/GenBank/DDBJ databases">
        <title>Sequencing the genomes of 1000 actinobacteria strains.</title>
        <authorList>
            <person name="Klenk H.-P."/>
        </authorList>
    </citation>
    <scope>NUCLEOTIDE SEQUENCE [LARGE SCALE GENOMIC DNA]</scope>
    <source>
        <strain evidence="2 3">DSM 45510</strain>
    </source>
</reference>
<feature type="compositionally biased region" description="Low complexity" evidence="1">
    <location>
        <begin position="279"/>
        <end position="288"/>
    </location>
</feature>
<accession>A0ABS4PID4</accession>
<protein>
    <recommendedName>
        <fullName evidence="4">PPE family protein</fullName>
    </recommendedName>
</protein>
<evidence type="ECO:0000313" key="3">
    <source>
        <dbReference type="Proteomes" id="UP000741013"/>
    </source>
</evidence>
<proteinExistence type="predicted"/>
<feature type="compositionally biased region" description="Gly residues" evidence="1">
    <location>
        <begin position="289"/>
        <end position="391"/>
    </location>
</feature>